<proteinExistence type="predicted"/>
<feature type="signal peptide" evidence="1">
    <location>
        <begin position="1"/>
        <end position="22"/>
    </location>
</feature>
<evidence type="ECO:0000256" key="1">
    <source>
        <dbReference type="SAM" id="SignalP"/>
    </source>
</evidence>
<accession>A0AAW8CTE5</accession>
<sequence>MTKKIFFATLLASLTTSISIYAIQPASADAAPHAAAEASVASPFSLA</sequence>
<evidence type="ECO:0000313" key="3">
    <source>
        <dbReference type="Proteomes" id="UP001242045"/>
    </source>
</evidence>
<dbReference type="AlphaFoldDB" id="A0AAW8CTE5"/>
<name>A0AAW8CTE5_9BURK</name>
<evidence type="ECO:0000313" key="2">
    <source>
        <dbReference type="EMBL" id="MDP9890936.1"/>
    </source>
</evidence>
<comment type="caution">
    <text evidence="2">The sequence shown here is derived from an EMBL/GenBank/DDBJ whole genome shotgun (WGS) entry which is preliminary data.</text>
</comment>
<protein>
    <recommendedName>
        <fullName evidence="4">Acid-shock protein</fullName>
    </recommendedName>
</protein>
<dbReference type="EMBL" id="JAUSRD010000001">
    <property type="protein sequence ID" value="MDP9890936.1"/>
    <property type="molecule type" value="Genomic_DNA"/>
</dbReference>
<evidence type="ECO:0008006" key="4">
    <source>
        <dbReference type="Google" id="ProtNLM"/>
    </source>
</evidence>
<reference evidence="2" key="1">
    <citation type="submission" date="2023-07" db="EMBL/GenBank/DDBJ databases">
        <title>Sorghum-associated microbial communities from plants grown in Nebraska, USA.</title>
        <authorList>
            <person name="Schachtman D."/>
        </authorList>
    </citation>
    <scope>NUCLEOTIDE SEQUENCE</scope>
    <source>
        <strain evidence="2">DS3754</strain>
    </source>
</reference>
<dbReference type="RefSeq" id="WP_307683427.1">
    <property type="nucleotide sequence ID" value="NZ_JAUSRD010000001.1"/>
</dbReference>
<feature type="chain" id="PRO_5043857787" description="Acid-shock protein" evidence="1">
    <location>
        <begin position="23"/>
        <end position="47"/>
    </location>
</feature>
<dbReference type="Proteomes" id="UP001242045">
    <property type="component" value="Unassembled WGS sequence"/>
</dbReference>
<organism evidence="2 3">
    <name type="scientific">Variovorax boronicumulans</name>
    <dbReference type="NCBI Taxonomy" id="436515"/>
    <lineage>
        <taxon>Bacteria</taxon>
        <taxon>Pseudomonadati</taxon>
        <taxon>Pseudomonadota</taxon>
        <taxon>Betaproteobacteria</taxon>
        <taxon>Burkholderiales</taxon>
        <taxon>Comamonadaceae</taxon>
        <taxon>Variovorax</taxon>
    </lineage>
</organism>
<keyword evidence="1" id="KW-0732">Signal</keyword>
<gene>
    <name evidence="2" type="ORF">J2W31_000032</name>
</gene>